<protein>
    <submittedName>
        <fullName evidence="2">Uncharacterized protein</fullName>
    </submittedName>
</protein>
<dbReference type="Proteomes" id="UP000039021">
    <property type="component" value="Unassembled WGS sequence"/>
</dbReference>
<feature type="region of interest" description="Disordered" evidence="1">
    <location>
        <begin position="1"/>
        <end position="60"/>
    </location>
</feature>
<organism evidence="2 3">
    <name type="scientific">Mycobacterium tuberculosis</name>
    <dbReference type="NCBI Taxonomy" id="1773"/>
    <lineage>
        <taxon>Bacteria</taxon>
        <taxon>Bacillati</taxon>
        <taxon>Actinomycetota</taxon>
        <taxon>Actinomycetes</taxon>
        <taxon>Mycobacteriales</taxon>
        <taxon>Mycobacteriaceae</taxon>
        <taxon>Mycobacterium</taxon>
        <taxon>Mycobacterium tuberculosis complex</taxon>
    </lineage>
</organism>
<accession>A0A916LFC6</accession>
<name>A0A916LFC6_MYCTX</name>
<feature type="compositionally biased region" description="Low complexity" evidence="1">
    <location>
        <begin position="1"/>
        <end position="14"/>
    </location>
</feature>
<reference evidence="3" key="1">
    <citation type="submission" date="2015-03" db="EMBL/GenBank/DDBJ databases">
        <authorList>
            <consortium name="Pathogen Informatics"/>
        </authorList>
    </citation>
    <scope>NUCLEOTIDE SEQUENCE [LARGE SCALE GENOMIC DNA]</scope>
    <source>
        <strain evidence="3">N09902308</strain>
    </source>
</reference>
<evidence type="ECO:0000313" key="2">
    <source>
        <dbReference type="EMBL" id="CPA01213.1"/>
    </source>
</evidence>
<sequence length="60" mass="6285">MTARISAASSAMMMPSLSVVHTDPSRRRNDAPADSSPPKPKVAPIRPSTNHLNPTGTSTS</sequence>
<evidence type="ECO:0000313" key="3">
    <source>
        <dbReference type="Proteomes" id="UP000039021"/>
    </source>
</evidence>
<proteinExistence type="predicted"/>
<feature type="compositionally biased region" description="Polar residues" evidence="1">
    <location>
        <begin position="47"/>
        <end position="60"/>
    </location>
</feature>
<dbReference type="AlphaFoldDB" id="A0A916LFC6"/>
<dbReference type="EMBL" id="CSBK01002612">
    <property type="protein sequence ID" value="CPA01213.1"/>
    <property type="molecule type" value="Genomic_DNA"/>
</dbReference>
<comment type="caution">
    <text evidence="2">The sequence shown here is derived from an EMBL/GenBank/DDBJ whole genome shotgun (WGS) entry which is preliminary data.</text>
</comment>
<evidence type="ECO:0000256" key="1">
    <source>
        <dbReference type="SAM" id="MobiDB-lite"/>
    </source>
</evidence>
<gene>
    <name evidence="2" type="ORF">ERS007739_04314</name>
</gene>